<gene>
    <name evidence="5" type="ORF">RHTO0S_11e02146g</name>
</gene>
<feature type="compositionally biased region" description="Polar residues" evidence="2">
    <location>
        <begin position="271"/>
        <end position="280"/>
    </location>
</feature>
<protein>
    <submittedName>
        <fullName evidence="5">RHTO0S11e02146g1_1</fullName>
    </submittedName>
</protein>
<feature type="domain" description="DUF7923" evidence="3">
    <location>
        <begin position="79"/>
        <end position="258"/>
    </location>
</feature>
<sequence length="498" mass="54119">MASQPDPPADPQAAPSQLFDSYVYYAAEAARIAREACQGKDGLVSRIKELETELEDLRLGHQKAVRSARDAQKQLDIGDQVVFCCLDGDGCIFERSLIQKGREGGREAAKRLIEHIHDYAIERGYRGQLSIVVNIFVNKVGLSKVLQSCGIADEATFSTFLLGLNAAHPLIVVSDVGPSKEASDAKINSSIRLFAKFPSTKLILAGAAHDGGYAHLFSELETESPQLAEKVTLLKSYTDLAFEIKRLNLRTTSFDGLFEAKKLVSYATLGTPSMPTTTPRKSPAPPATTPGGGLKTPKMVKKDSYTGNNSTVKKTNAALGAAWAEPDEFRRDDGFTKVVKLRPIDPSKPLHKQVPPVCNRHYLLPPCRDGDACRYGHQYALTTAQLVELRQNAKKSPCSHALKGKECKVENCPLGHTCPRGKDCRYGTKCRFSAPGMHPPGTKGRNDTAAYRGPDVGPSTVSARKNAKSTNGYGKKYGPSSDDYYSESDGYETTSSID</sequence>
<evidence type="ECO:0000259" key="3">
    <source>
        <dbReference type="Pfam" id="PF25540"/>
    </source>
</evidence>
<feature type="domain" description="Tandem CCCH zinc finger" evidence="4">
    <location>
        <begin position="389"/>
        <end position="442"/>
    </location>
</feature>
<reference evidence="5" key="1">
    <citation type="journal article" date="2014" name="Genome Announc.">
        <title>Draft genome sequence of Rhodosporidium toruloides CECT1137, an oleaginous yeast of biotechnological interest.</title>
        <authorList>
            <person name="Morin N."/>
            <person name="Calcas X."/>
            <person name="Devillers H."/>
            <person name="Durrens P."/>
            <person name="Sherman D.J."/>
            <person name="Nicaud J.-M."/>
            <person name="Neuveglise C."/>
        </authorList>
    </citation>
    <scope>NUCLEOTIDE SEQUENCE</scope>
    <source>
        <strain evidence="5">CECT1137</strain>
    </source>
</reference>
<dbReference type="Gene3D" id="4.10.1000.10">
    <property type="entry name" value="Zinc finger, CCCH-type"/>
    <property type="match status" value="1"/>
</dbReference>
<dbReference type="PANTHER" id="PTHR37543:SF1">
    <property type="entry name" value="CCCH ZINC FINGER DNA BINDING PROTEIN (AFU_ORTHOLOGUE AFUA_5G12760)"/>
    <property type="match status" value="1"/>
</dbReference>
<dbReference type="InterPro" id="IPR057654">
    <property type="entry name" value="Znf-CCCH_tandem"/>
</dbReference>
<dbReference type="PANTHER" id="PTHR37543">
    <property type="entry name" value="CCCH ZINC FINGER DNA BINDING PROTEIN (AFU_ORTHOLOGUE AFUA_5G12760)"/>
    <property type="match status" value="1"/>
</dbReference>
<accession>A0A061BF43</accession>
<dbReference type="InterPro" id="IPR057683">
    <property type="entry name" value="DUF7923"/>
</dbReference>
<keyword evidence="1" id="KW-0175">Coiled coil</keyword>
<dbReference type="OrthoDB" id="2270193at2759"/>
<organism evidence="5">
    <name type="scientific">Rhodotorula toruloides</name>
    <name type="common">Yeast</name>
    <name type="synonym">Rhodosporidium toruloides</name>
    <dbReference type="NCBI Taxonomy" id="5286"/>
    <lineage>
        <taxon>Eukaryota</taxon>
        <taxon>Fungi</taxon>
        <taxon>Dikarya</taxon>
        <taxon>Basidiomycota</taxon>
        <taxon>Pucciniomycotina</taxon>
        <taxon>Microbotryomycetes</taxon>
        <taxon>Sporidiobolales</taxon>
        <taxon>Sporidiobolaceae</taxon>
        <taxon>Rhodotorula</taxon>
    </lineage>
</organism>
<evidence type="ECO:0000256" key="2">
    <source>
        <dbReference type="SAM" id="MobiDB-lite"/>
    </source>
</evidence>
<dbReference type="Pfam" id="PF25543">
    <property type="entry name" value="zf-CCCH_tandem"/>
    <property type="match status" value="1"/>
</dbReference>
<proteinExistence type="predicted"/>
<feature type="region of interest" description="Disordered" evidence="2">
    <location>
        <begin position="271"/>
        <end position="311"/>
    </location>
</feature>
<dbReference type="Pfam" id="PF25540">
    <property type="entry name" value="DUF7923"/>
    <property type="match status" value="1"/>
</dbReference>
<dbReference type="AlphaFoldDB" id="A0A061BF43"/>
<dbReference type="EMBL" id="LK052946">
    <property type="protein sequence ID" value="CDR45576.1"/>
    <property type="molecule type" value="Genomic_DNA"/>
</dbReference>
<feature type="region of interest" description="Disordered" evidence="2">
    <location>
        <begin position="435"/>
        <end position="498"/>
    </location>
</feature>
<evidence type="ECO:0000256" key="1">
    <source>
        <dbReference type="SAM" id="Coils"/>
    </source>
</evidence>
<evidence type="ECO:0000313" key="5">
    <source>
        <dbReference type="EMBL" id="CDR45576.1"/>
    </source>
</evidence>
<evidence type="ECO:0000259" key="4">
    <source>
        <dbReference type="Pfam" id="PF25543"/>
    </source>
</evidence>
<name>A0A061BF43_RHOTO</name>
<feature type="coiled-coil region" evidence="1">
    <location>
        <begin position="40"/>
        <end position="67"/>
    </location>
</feature>
<feature type="compositionally biased region" description="Polar residues" evidence="2">
    <location>
        <begin position="459"/>
        <end position="472"/>
    </location>
</feature>